<feature type="non-terminal residue" evidence="1">
    <location>
        <position position="1"/>
    </location>
</feature>
<reference evidence="1" key="1">
    <citation type="journal article" date="2014" name="Front. Microbiol.">
        <title>High frequency of phylogenetically diverse reductive dehalogenase-homologous genes in deep subseafloor sedimentary metagenomes.</title>
        <authorList>
            <person name="Kawai M."/>
            <person name="Futagami T."/>
            <person name="Toyoda A."/>
            <person name="Takaki Y."/>
            <person name="Nishi S."/>
            <person name="Hori S."/>
            <person name="Arai W."/>
            <person name="Tsubouchi T."/>
            <person name="Morono Y."/>
            <person name="Uchiyama I."/>
            <person name="Ito T."/>
            <person name="Fujiyama A."/>
            <person name="Inagaki F."/>
            <person name="Takami H."/>
        </authorList>
    </citation>
    <scope>NUCLEOTIDE SEQUENCE</scope>
    <source>
        <strain evidence="1">Expedition CK06-06</strain>
    </source>
</reference>
<dbReference type="AlphaFoldDB" id="X1VPY7"/>
<dbReference type="EMBL" id="BARW01041061">
    <property type="protein sequence ID" value="GAJ22207.1"/>
    <property type="molecule type" value="Genomic_DNA"/>
</dbReference>
<gene>
    <name evidence="1" type="ORF">S12H4_61699</name>
</gene>
<comment type="caution">
    <text evidence="1">The sequence shown here is derived from an EMBL/GenBank/DDBJ whole genome shotgun (WGS) entry which is preliminary data.</text>
</comment>
<organism evidence="1">
    <name type="scientific">marine sediment metagenome</name>
    <dbReference type="NCBI Taxonomy" id="412755"/>
    <lineage>
        <taxon>unclassified sequences</taxon>
        <taxon>metagenomes</taxon>
        <taxon>ecological metagenomes</taxon>
    </lineage>
</organism>
<evidence type="ECO:0000313" key="1">
    <source>
        <dbReference type="EMBL" id="GAJ22207.1"/>
    </source>
</evidence>
<name>X1VPY7_9ZZZZ</name>
<proteinExistence type="predicted"/>
<accession>X1VPY7</accession>
<sequence length="108" mass="12585">GYYRNFYDQGFKVPDRLTAQAETLFMNPLVDRKFLEKEKKRDLDNYRREFKAEFAEKVEAFLSYELVVNSLKLAGELPFKSELQYFCGIDASGLAGRDKFSLAIAHEQ</sequence>
<protein>
    <submittedName>
        <fullName evidence="1">Uncharacterized protein</fullName>
    </submittedName>
</protein>
<feature type="non-terminal residue" evidence="1">
    <location>
        <position position="108"/>
    </location>
</feature>